<name>A0ABW3K749_9BACT</name>
<reference evidence="3" key="1">
    <citation type="journal article" date="2019" name="Int. J. Syst. Evol. Microbiol.">
        <title>The Global Catalogue of Microorganisms (GCM) 10K type strain sequencing project: providing services to taxonomists for standard genome sequencing and annotation.</title>
        <authorList>
            <consortium name="The Broad Institute Genomics Platform"/>
            <consortium name="The Broad Institute Genome Sequencing Center for Infectious Disease"/>
            <person name="Wu L."/>
            <person name="Ma J."/>
        </authorList>
    </citation>
    <scope>NUCLEOTIDE SEQUENCE [LARGE SCALE GENOMIC DNA]</scope>
    <source>
        <strain evidence="3">CCUG 58938</strain>
    </source>
</reference>
<dbReference type="Proteomes" id="UP001597112">
    <property type="component" value="Unassembled WGS sequence"/>
</dbReference>
<dbReference type="PANTHER" id="PTHR48075">
    <property type="entry name" value="3-HYDROXYACYL-COA DEHYDROGENASE FAMILY PROTEIN"/>
    <property type="match status" value="1"/>
</dbReference>
<comment type="caution">
    <text evidence="2">The sequence shown here is derived from an EMBL/GenBank/DDBJ whole genome shotgun (WGS) entry which is preliminary data.</text>
</comment>
<dbReference type="EMBL" id="JBHTKA010000008">
    <property type="protein sequence ID" value="MFD1002085.1"/>
    <property type="molecule type" value="Genomic_DNA"/>
</dbReference>
<feature type="domain" description="3-hydroxyacyl-CoA dehydrogenase C-terminal" evidence="1">
    <location>
        <begin position="137"/>
        <end position="215"/>
    </location>
</feature>
<evidence type="ECO:0000259" key="1">
    <source>
        <dbReference type="Pfam" id="PF00725"/>
    </source>
</evidence>
<dbReference type="Pfam" id="PF00725">
    <property type="entry name" value="3HCDH"/>
    <property type="match status" value="1"/>
</dbReference>
<dbReference type="InterPro" id="IPR008927">
    <property type="entry name" value="6-PGluconate_DH-like_C_sf"/>
</dbReference>
<dbReference type="InterPro" id="IPR013328">
    <property type="entry name" value="6PGD_dom2"/>
</dbReference>
<gene>
    <name evidence="2" type="ORF">ACFQ21_22360</name>
</gene>
<sequence length="220" mass="25347">MNILIIGEQAHYRESLLKFGDSHQYSVVGEHRDAEKFLESHDLVLDFIIDEEPTKFEIYVDNTATALLNTCKISLGELAFMTGDSLRSRIFGFNGLPTFINRPVLEVSLWRPDDETVLKKICAALNTEFLVVDDRVGLVTPRVVSMIINEAYYTVMEGTATRGDIDMAMKLGTNYPYGPFEWCQRIGIKHIYELLEALYEDTKDERYKICPMLKKEYLRQ</sequence>
<accession>A0ABW3K749</accession>
<dbReference type="InterPro" id="IPR006108">
    <property type="entry name" value="3HC_DH_C"/>
</dbReference>
<keyword evidence="3" id="KW-1185">Reference proteome</keyword>
<evidence type="ECO:0000313" key="3">
    <source>
        <dbReference type="Proteomes" id="UP001597112"/>
    </source>
</evidence>
<protein>
    <submittedName>
        <fullName evidence="2">3-hydroxyacyl-CoA dehydrogenase family protein</fullName>
    </submittedName>
</protein>
<proteinExistence type="predicted"/>
<dbReference type="Gene3D" id="1.10.1040.10">
    <property type="entry name" value="N-(1-d-carboxylethyl)-l-norvaline Dehydrogenase, domain 2"/>
    <property type="match status" value="1"/>
</dbReference>
<dbReference type="SUPFAM" id="SSF48179">
    <property type="entry name" value="6-phosphogluconate dehydrogenase C-terminal domain-like"/>
    <property type="match status" value="1"/>
</dbReference>
<dbReference type="PANTHER" id="PTHR48075:SF5">
    <property type="entry name" value="3-HYDROXYBUTYRYL-COA DEHYDROGENASE"/>
    <property type="match status" value="1"/>
</dbReference>
<evidence type="ECO:0000313" key="2">
    <source>
        <dbReference type="EMBL" id="MFD1002085.1"/>
    </source>
</evidence>
<dbReference type="RefSeq" id="WP_377582854.1">
    <property type="nucleotide sequence ID" value="NZ_JBHTKA010000008.1"/>
</dbReference>
<organism evidence="2 3">
    <name type="scientific">Ohtaekwangia kribbensis</name>
    <dbReference type="NCBI Taxonomy" id="688913"/>
    <lineage>
        <taxon>Bacteria</taxon>
        <taxon>Pseudomonadati</taxon>
        <taxon>Bacteroidota</taxon>
        <taxon>Cytophagia</taxon>
        <taxon>Cytophagales</taxon>
        <taxon>Fulvivirgaceae</taxon>
        <taxon>Ohtaekwangia</taxon>
    </lineage>
</organism>